<evidence type="ECO:0000256" key="1">
    <source>
        <dbReference type="SAM" id="MobiDB-lite"/>
    </source>
</evidence>
<dbReference type="SMART" id="SM00767">
    <property type="entry name" value="DCD"/>
    <property type="match status" value="1"/>
</dbReference>
<organism evidence="3 4">
    <name type="scientific">Quillaja saponaria</name>
    <name type="common">Soap bark tree</name>
    <dbReference type="NCBI Taxonomy" id="32244"/>
    <lineage>
        <taxon>Eukaryota</taxon>
        <taxon>Viridiplantae</taxon>
        <taxon>Streptophyta</taxon>
        <taxon>Embryophyta</taxon>
        <taxon>Tracheophyta</taxon>
        <taxon>Spermatophyta</taxon>
        <taxon>Magnoliopsida</taxon>
        <taxon>eudicotyledons</taxon>
        <taxon>Gunneridae</taxon>
        <taxon>Pentapetalae</taxon>
        <taxon>rosids</taxon>
        <taxon>fabids</taxon>
        <taxon>Fabales</taxon>
        <taxon>Quillajaceae</taxon>
        <taxon>Quillaja</taxon>
    </lineage>
</organism>
<feature type="region of interest" description="Disordered" evidence="1">
    <location>
        <begin position="629"/>
        <end position="649"/>
    </location>
</feature>
<dbReference type="PANTHER" id="PTHR46444:SF9">
    <property type="entry name" value="DCD (DEVELOPMENT AND CELL DEATH) DOMAIN PROTEIN"/>
    <property type="match status" value="1"/>
</dbReference>
<evidence type="ECO:0000259" key="2">
    <source>
        <dbReference type="PROSITE" id="PS51222"/>
    </source>
</evidence>
<dbReference type="Pfam" id="PF10539">
    <property type="entry name" value="Dev_Cell_Death"/>
    <property type="match status" value="1"/>
</dbReference>
<feature type="compositionally biased region" description="Basic and acidic residues" evidence="1">
    <location>
        <begin position="634"/>
        <end position="649"/>
    </location>
</feature>
<keyword evidence="4" id="KW-1185">Reference proteome</keyword>
<proteinExistence type="predicted"/>
<accession>A0AAD7L1R2</accession>
<reference evidence="3" key="1">
    <citation type="journal article" date="2023" name="Science">
        <title>Elucidation of the pathway for biosynthesis of saponin adjuvants from the soapbark tree.</title>
        <authorList>
            <person name="Reed J."/>
            <person name="Orme A."/>
            <person name="El-Demerdash A."/>
            <person name="Owen C."/>
            <person name="Martin L.B.B."/>
            <person name="Misra R.C."/>
            <person name="Kikuchi S."/>
            <person name="Rejzek M."/>
            <person name="Martin A.C."/>
            <person name="Harkess A."/>
            <person name="Leebens-Mack J."/>
            <person name="Louveau T."/>
            <person name="Stephenson M.J."/>
            <person name="Osbourn A."/>
        </authorList>
    </citation>
    <scope>NUCLEOTIDE SEQUENCE</scope>
    <source>
        <strain evidence="3">S10</strain>
    </source>
</reference>
<dbReference type="KEGG" id="qsa:O6P43_029360"/>
<dbReference type="AlphaFoldDB" id="A0AAD7L1R2"/>
<dbReference type="EMBL" id="JARAOO010000012">
    <property type="protein sequence ID" value="KAJ7948955.1"/>
    <property type="molecule type" value="Genomic_DNA"/>
</dbReference>
<dbReference type="PROSITE" id="PS51222">
    <property type="entry name" value="DCD"/>
    <property type="match status" value="1"/>
</dbReference>
<dbReference type="Proteomes" id="UP001163823">
    <property type="component" value="Chromosome 12"/>
</dbReference>
<name>A0AAD7L1R2_QUISA</name>
<dbReference type="InterPro" id="IPR013989">
    <property type="entry name" value="Dev_and_cell_death_domain"/>
</dbReference>
<comment type="caution">
    <text evidence="3">The sequence shown here is derived from an EMBL/GenBank/DDBJ whole genome shotgun (WGS) entry which is preliminary data.</text>
</comment>
<sequence>MELRDVSKKDVFGRFPEFGAIFMSNRITIDECFKKKLFGLPISFSQFVRGVKDGMILFLFEYEKRKLYGVFEAISDGDINIDPHAYASSGRQYPAQVKFKTIWHCSPLSEHEFRDAIEDNYFHNQKFNFGLSKNQIQRLLWLFSFRKKVSKNEFSVAGCHCWLSSADLNVTCRQSETILCDDGYDPDSPGYIYPMSSGTSHMSISRYESGSRSHNDLGSQTVTLQEETENLHISSEDCSADLGDFIPLYSPDGSDPAEEGVIFSELGCSRNKEVKFSTFDGHRDSSISEPYGNGSPFHRIIESSFAALPLSDTVDCHLGDESNQLKQLQIKGLYSDSPNKRPSVFSRLNFASKDKLQENEKCTSVNKPKLEIMREKQESHVLEISQLEISKGKKKNKEAKFIISERKDFEKVDKSVNKCLEILASKDDLQEKAIDDLSMSEILENLQKRHANCWEMYRKERKTEVCEVQKKTSVFSRLTTKSDAVSLDGGKMIGRAKSCVRKGKDRSRVDKCLKTLQRSNGHWKTMVRENENLMWKSGYDESSSFKMERIDYTYQGNRRDSENVCMKEPSCLRFNQNENGGEECRDDVKRNCLSDNQCKSRLRKALFGSQSCSVKSIICESSCPIPISSQESTLSKENDGSGEEPVKSDRIDEESGLFRTKESLAISTRFRDGSGEIDRSLIDKELNLGEPLVTAFCSSSVITKPLKTYKRRRLSSCS</sequence>
<gene>
    <name evidence="3" type="ORF">O6P43_029360</name>
</gene>
<dbReference type="PANTHER" id="PTHR46444">
    <property type="entry name" value="DCD (DEVELOPMENT AND CELL DEATH) DOMAIN PROTEIN-RELATED"/>
    <property type="match status" value="1"/>
</dbReference>
<evidence type="ECO:0000313" key="4">
    <source>
        <dbReference type="Proteomes" id="UP001163823"/>
    </source>
</evidence>
<feature type="domain" description="DCD" evidence="2">
    <location>
        <begin position="15"/>
        <end position="145"/>
    </location>
</feature>
<evidence type="ECO:0000313" key="3">
    <source>
        <dbReference type="EMBL" id="KAJ7948955.1"/>
    </source>
</evidence>
<protein>
    <submittedName>
        <fullName evidence="3">DCD (Development and Cell Death) domain-like protein</fullName>
    </submittedName>
</protein>